<dbReference type="AlphaFoldDB" id="A0AAD3DNG0"/>
<sequence>VSALDAPTVACKTSRGRVAASRPPLPASQQQQAPSHAPQTPRSPPLFSSYATAEALLIPPVSTAASHLLPYSNATPVTVSPRALPSRHSHSAPQPGSPGHHPCLLPPHGGSSATHPTSQQQPQPPPYSPCCRSGGGGRSFRGATISGGGGGVE</sequence>
<feature type="region of interest" description="Disordered" evidence="1">
    <location>
        <begin position="1"/>
        <end position="47"/>
    </location>
</feature>
<proteinExistence type="predicted"/>
<reference evidence="2 3" key="1">
    <citation type="journal article" date="2021" name="Sci. Rep.">
        <title>Genome sequencing of the multicellular alga Astrephomene provides insights into convergent evolution of germ-soma differentiation.</title>
        <authorList>
            <person name="Yamashita S."/>
            <person name="Yamamoto K."/>
            <person name="Matsuzaki R."/>
            <person name="Suzuki S."/>
            <person name="Yamaguchi H."/>
            <person name="Hirooka S."/>
            <person name="Minakuchi Y."/>
            <person name="Miyagishima S."/>
            <person name="Kawachi M."/>
            <person name="Toyoda A."/>
            <person name="Nozaki H."/>
        </authorList>
    </citation>
    <scope>NUCLEOTIDE SEQUENCE [LARGE SCALE GENOMIC DNA]</scope>
    <source>
        <strain evidence="2 3">NIES-4017</strain>
    </source>
</reference>
<keyword evidence="3" id="KW-1185">Reference proteome</keyword>
<gene>
    <name evidence="2" type="ORF">Agub_g6191</name>
</gene>
<comment type="caution">
    <text evidence="2">The sequence shown here is derived from an EMBL/GenBank/DDBJ whole genome shotgun (WGS) entry which is preliminary data.</text>
</comment>
<feature type="compositionally biased region" description="Low complexity" evidence="1">
    <location>
        <begin position="19"/>
        <end position="39"/>
    </location>
</feature>
<dbReference type="Proteomes" id="UP001054857">
    <property type="component" value="Unassembled WGS sequence"/>
</dbReference>
<evidence type="ECO:0000313" key="2">
    <source>
        <dbReference type="EMBL" id="GFR44848.1"/>
    </source>
</evidence>
<feature type="compositionally biased region" description="Gly residues" evidence="1">
    <location>
        <begin position="133"/>
        <end position="153"/>
    </location>
</feature>
<accession>A0AAD3DNG0</accession>
<feature type="non-terminal residue" evidence="2">
    <location>
        <position position="153"/>
    </location>
</feature>
<feature type="region of interest" description="Disordered" evidence="1">
    <location>
        <begin position="75"/>
        <end position="153"/>
    </location>
</feature>
<name>A0AAD3DNG0_9CHLO</name>
<feature type="compositionally biased region" description="Low complexity" evidence="1">
    <location>
        <begin position="97"/>
        <end position="111"/>
    </location>
</feature>
<organism evidence="2 3">
    <name type="scientific">Astrephomene gubernaculifera</name>
    <dbReference type="NCBI Taxonomy" id="47775"/>
    <lineage>
        <taxon>Eukaryota</taxon>
        <taxon>Viridiplantae</taxon>
        <taxon>Chlorophyta</taxon>
        <taxon>core chlorophytes</taxon>
        <taxon>Chlorophyceae</taxon>
        <taxon>CS clade</taxon>
        <taxon>Chlamydomonadales</taxon>
        <taxon>Astrephomenaceae</taxon>
        <taxon>Astrephomene</taxon>
    </lineage>
</organism>
<feature type="non-terminal residue" evidence="2">
    <location>
        <position position="1"/>
    </location>
</feature>
<evidence type="ECO:0000256" key="1">
    <source>
        <dbReference type="SAM" id="MobiDB-lite"/>
    </source>
</evidence>
<evidence type="ECO:0000313" key="3">
    <source>
        <dbReference type="Proteomes" id="UP001054857"/>
    </source>
</evidence>
<dbReference type="EMBL" id="BMAR01000008">
    <property type="protein sequence ID" value="GFR44848.1"/>
    <property type="molecule type" value="Genomic_DNA"/>
</dbReference>
<protein>
    <submittedName>
        <fullName evidence="2">Uncharacterized protein</fullName>
    </submittedName>
</protein>